<dbReference type="Pfam" id="PF00460">
    <property type="entry name" value="Flg_bb_rod"/>
    <property type="match status" value="1"/>
</dbReference>
<dbReference type="NCBIfam" id="TIGR03506">
    <property type="entry name" value="FlgEFG_subfam"/>
    <property type="match status" value="1"/>
</dbReference>
<evidence type="ECO:0000256" key="3">
    <source>
        <dbReference type="ARBA" id="ARBA00023143"/>
    </source>
</evidence>
<dbReference type="InterPro" id="IPR001444">
    <property type="entry name" value="Flag_bb_rod_N"/>
</dbReference>
<keyword evidence="10" id="KW-0282">Flagellum</keyword>
<proteinExistence type="inferred from homology"/>
<dbReference type="Pfam" id="PF06429">
    <property type="entry name" value="Flg_bbr_C"/>
    <property type="match status" value="1"/>
</dbReference>
<dbReference type="InterPro" id="IPR010930">
    <property type="entry name" value="Flg_bb/hook_C_dom"/>
</dbReference>
<evidence type="ECO:0000259" key="8">
    <source>
        <dbReference type="Pfam" id="PF06429"/>
    </source>
</evidence>
<evidence type="ECO:0000256" key="5">
    <source>
        <dbReference type="ARBA" id="ARBA00040228"/>
    </source>
</evidence>
<keyword evidence="11" id="KW-1185">Reference proteome</keyword>
<keyword evidence="10" id="KW-0966">Cell projection</keyword>
<evidence type="ECO:0000256" key="6">
    <source>
        <dbReference type="RuleBase" id="RU362116"/>
    </source>
</evidence>
<dbReference type="NCBIfam" id="TIGR02490">
    <property type="entry name" value="flgF"/>
    <property type="match status" value="1"/>
</dbReference>
<sequence length="248" mass="26726">MDRALYLAMSGGVQTMNAQTIHANNLANVNTTGFRADFEQARSMQVNGDYYPSRVYAMTENPATRYSQGDMIQTGRNLDVAVKGKGFISVYDSEGQEAYTRAGDLQINAGGQLVTGRGLPVVGNNGPIFLPPLQSLTITSDGSISIVPQGGAANEVAVIDQIKLVNPDTDSIRKGEDGLIHSKTPGQVLDIDPNIQLASGFIEGSNVNAVEEMTHIMDLSRRFEMSIKMMDTIREDSAASARILQRNA</sequence>
<dbReference type="InterPro" id="IPR053967">
    <property type="entry name" value="LlgE_F_G-like_D1"/>
</dbReference>
<dbReference type="InterPro" id="IPR037925">
    <property type="entry name" value="FlgE/F/G-like"/>
</dbReference>
<feature type="domain" description="Flagellar basal-body/hook protein C-terminal" evidence="8">
    <location>
        <begin position="199"/>
        <end position="239"/>
    </location>
</feature>
<dbReference type="PANTHER" id="PTHR30435">
    <property type="entry name" value="FLAGELLAR PROTEIN"/>
    <property type="match status" value="1"/>
</dbReference>
<evidence type="ECO:0000256" key="4">
    <source>
        <dbReference type="ARBA" id="ARBA00038560"/>
    </source>
</evidence>
<evidence type="ECO:0000256" key="2">
    <source>
        <dbReference type="ARBA" id="ARBA00009677"/>
    </source>
</evidence>
<organism evidence="10 11">
    <name type="scientific">Marinomonas arenicola</name>
    <dbReference type="NCBI Taxonomy" id="569601"/>
    <lineage>
        <taxon>Bacteria</taxon>
        <taxon>Pseudomonadati</taxon>
        <taxon>Pseudomonadota</taxon>
        <taxon>Gammaproteobacteria</taxon>
        <taxon>Oceanospirillales</taxon>
        <taxon>Oceanospirillaceae</taxon>
        <taxon>Marinomonas</taxon>
    </lineage>
</organism>
<dbReference type="InterPro" id="IPR012836">
    <property type="entry name" value="FlgF"/>
</dbReference>
<gene>
    <name evidence="10" type="primary">flgF</name>
    <name evidence="10" type="ORF">V6242_02125</name>
</gene>
<dbReference type="SUPFAM" id="SSF117143">
    <property type="entry name" value="Flagellar hook protein flgE"/>
    <property type="match status" value="1"/>
</dbReference>
<dbReference type="PANTHER" id="PTHR30435:SF18">
    <property type="entry name" value="FLAGELLAR BASAL-BODY ROD PROTEIN FLGF"/>
    <property type="match status" value="1"/>
</dbReference>
<feature type="domain" description="Flagellar hook protein FlgE/F/G-like D1" evidence="9">
    <location>
        <begin position="81"/>
        <end position="145"/>
    </location>
</feature>
<keyword evidence="10" id="KW-0969">Cilium</keyword>
<evidence type="ECO:0000259" key="9">
    <source>
        <dbReference type="Pfam" id="PF22692"/>
    </source>
</evidence>
<name>A0ABU9G0D7_9GAMM</name>
<protein>
    <recommendedName>
        <fullName evidence="5 6">Flagellar basal-body rod protein FlgF</fullName>
    </recommendedName>
</protein>
<dbReference type="EMBL" id="JBAKAR010000001">
    <property type="protein sequence ID" value="MEL0611929.1"/>
    <property type="molecule type" value="Genomic_DNA"/>
</dbReference>
<comment type="subcellular location">
    <subcellularLocation>
        <location evidence="1 6">Bacterial flagellum basal body</location>
    </subcellularLocation>
</comment>
<evidence type="ECO:0000313" key="10">
    <source>
        <dbReference type="EMBL" id="MEL0611929.1"/>
    </source>
</evidence>
<dbReference type="RefSeq" id="WP_133001806.1">
    <property type="nucleotide sequence ID" value="NZ_BAAAFB010000003.1"/>
</dbReference>
<comment type="caution">
    <text evidence="10">The sequence shown here is derived from an EMBL/GenBank/DDBJ whole genome shotgun (WGS) entry which is preliminary data.</text>
</comment>
<dbReference type="NCBIfam" id="NF009280">
    <property type="entry name" value="PRK12640.1"/>
    <property type="match status" value="1"/>
</dbReference>
<feature type="domain" description="Flagellar basal body rod protein N-terminal" evidence="7">
    <location>
        <begin position="5"/>
        <end position="35"/>
    </location>
</feature>
<reference evidence="10 11" key="1">
    <citation type="submission" date="2024-02" db="EMBL/GenBank/DDBJ databases">
        <title>Bacteria isolated from the canopy kelp, Nereocystis luetkeana.</title>
        <authorList>
            <person name="Pfister C.A."/>
            <person name="Younker I.T."/>
            <person name="Light S.H."/>
        </authorList>
    </citation>
    <scope>NUCLEOTIDE SEQUENCE [LARGE SCALE GENOMIC DNA]</scope>
    <source>
        <strain evidence="10 11">TI.4.07</strain>
    </source>
</reference>
<comment type="subunit">
    <text evidence="4 6">The basal body constitutes a major portion of the flagellar organelle and consists of five rings (E,L,P,S, and M) mounted on a central rod. The rod consists of about 26 subunits of FlgG in the distal portion, and FlgB, FlgC and FlgF are thought to build up the proximal portion of the rod with about 6 subunits each.</text>
</comment>
<dbReference type="InterPro" id="IPR020013">
    <property type="entry name" value="Flagellar_FlgE/F/G"/>
</dbReference>
<evidence type="ECO:0000256" key="1">
    <source>
        <dbReference type="ARBA" id="ARBA00004117"/>
    </source>
</evidence>
<evidence type="ECO:0000259" key="7">
    <source>
        <dbReference type="Pfam" id="PF00460"/>
    </source>
</evidence>
<dbReference type="Pfam" id="PF22692">
    <property type="entry name" value="LlgE_F_G_D1"/>
    <property type="match status" value="1"/>
</dbReference>
<evidence type="ECO:0000313" key="11">
    <source>
        <dbReference type="Proteomes" id="UP001379949"/>
    </source>
</evidence>
<accession>A0ABU9G0D7</accession>
<dbReference type="Proteomes" id="UP001379949">
    <property type="component" value="Unassembled WGS sequence"/>
</dbReference>
<keyword evidence="3 6" id="KW-0975">Bacterial flagellum</keyword>
<comment type="similarity">
    <text evidence="2 6">Belongs to the flagella basal body rod proteins family.</text>
</comment>